<proteinExistence type="predicted"/>
<evidence type="ECO:0000313" key="3">
    <source>
        <dbReference type="Proteomes" id="UP001551658"/>
    </source>
</evidence>
<evidence type="ECO:0000313" key="2">
    <source>
        <dbReference type="EMBL" id="MEV0364987.1"/>
    </source>
</evidence>
<feature type="chain" id="PRO_5047144005" description="Secreted protein" evidence="1">
    <location>
        <begin position="25"/>
        <end position="86"/>
    </location>
</feature>
<keyword evidence="1" id="KW-0732">Signal</keyword>
<name>A0ABV3FBH4_9NOCA</name>
<keyword evidence="3" id="KW-1185">Reference proteome</keyword>
<evidence type="ECO:0000256" key="1">
    <source>
        <dbReference type="SAM" id="SignalP"/>
    </source>
</evidence>
<evidence type="ECO:0008006" key="4">
    <source>
        <dbReference type="Google" id="ProtNLM"/>
    </source>
</evidence>
<dbReference type="RefSeq" id="WP_357980775.1">
    <property type="nucleotide sequence ID" value="NZ_JBFAIH010000012.1"/>
</dbReference>
<gene>
    <name evidence="2" type="ORF">AB0H72_20025</name>
</gene>
<accession>A0ABV3FBH4</accession>
<comment type="caution">
    <text evidence="2">The sequence shown here is derived from an EMBL/GenBank/DDBJ whole genome shotgun (WGS) entry which is preliminary data.</text>
</comment>
<feature type="signal peptide" evidence="1">
    <location>
        <begin position="1"/>
        <end position="24"/>
    </location>
</feature>
<dbReference type="EMBL" id="JBFAIH010000012">
    <property type="protein sequence ID" value="MEV0364987.1"/>
    <property type="molecule type" value="Genomic_DNA"/>
</dbReference>
<protein>
    <recommendedName>
        <fullName evidence="4">Secreted protein</fullName>
    </recommendedName>
</protein>
<sequence length="86" mass="8912">MSRFVSVTFAAVVGILSATGSAAAVTPEQCESHGGFVDIVLDPNEPSRAVCTCRNDPMYDGMQVFGPHVTSIGGAPWPVTCVGLEV</sequence>
<reference evidence="2 3" key="1">
    <citation type="submission" date="2024-06" db="EMBL/GenBank/DDBJ databases">
        <title>The Natural Products Discovery Center: Release of the First 8490 Sequenced Strains for Exploring Actinobacteria Biosynthetic Diversity.</title>
        <authorList>
            <person name="Kalkreuter E."/>
            <person name="Kautsar S.A."/>
            <person name="Yang D."/>
            <person name="Bader C.D."/>
            <person name="Teijaro C.N."/>
            <person name="Fluegel L."/>
            <person name="Davis C.M."/>
            <person name="Simpson J.R."/>
            <person name="Lauterbach L."/>
            <person name="Steele A.D."/>
            <person name="Gui C."/>
            <person name="Meng S."/>
            <person name="Li G."/>
            <person name="Viehrig K."/>
            <person name="Ye F."/>
            <person name="Su P."/>
            <person name="Kiefer A.F."/>
            <person name="Nichols A."/>
            <person name="Cepeda A.J."/>
            <person name="Yan W."/>
            <person name="Fan B."/>
            <person name="Jiang Y."/>
            <person name="Adhikari A."/>
            <person name="Zheng C.-J."/>
            <person name="Schuster L."/>
            <person name="Cowan T.M."/>
            <person name="Smanski M.J."/>
            <person name="Chevrette M.G."/>
            <person name="De Carvalho L.P.S."/>
            <person name="Shen B."/>
        </authorList>
    </citation>
    <scope>NUCLEOTIDE SEQUENCE [LARGE SCALE GENOMIC DNA]</scope>
    <source>
        <strain evidence="2 3">NPDC050671</strain>
    </source>
</reference>
<dbReference type="Proteomes" id="UP001551658">
    <property type="component" value="Unassembled WGS sequence"/>
</dbReference>
<organism evidence="2 3">
    <name type="scientific">Nocardia fusca</name>
    <dbReference type="NCBI Taxonomy" id="941183"/>
    <lineage>
        <taxon>Bacteria</taxon>
        <taxon>Bacillati</taxon>
        <taxon>Actinomycetota</taxon>
        <taxon>Actinomycetes</taxon>
        <taxon>Mycobacteriales</taxon>
        <taxon>Nocardiaceae</taxon>
        <taxon>Nocardia</taxon>
    </lineage>
</organism>